<dbReference type="PROSITE" id="PS50970">
    <property type="entry name" value="HCY"/>
    <property type="match status" value="1"/>
</dbReference>
<evidence type="ECO:0000256" key="2">
    <source>
        <dbReference type="ARBA" id="ARBA00001947"/>
    </source>
</evidence>
<proteinExistence type="inferred from homology"/>
<comment type="cofactor">
    <cofactor evidence="3">
        <name>methylcob(III)alamin</name>
        <dbReference type="ChEBI" id="CHEBI:28115"/>
    </cofactor>
</comment>
<feature type="domain" description="Hcy-binding" evidence="20">
    <location>
        <begin position="15"/>
        <end position="333"/>
    </location>
</feature>
<evidence type="ECO:0000256" key="17">
    <source>
        <dbReference type="ARBA" id="ARBA00025552"/>
    </source>
</evidence>
<organism evidence="21 22">
    <name type="scientific">Pseudoxanthobacter soli DSM 19599</name>
    <dbReference type="NCBI Taxonomy" id="1123029"/>
    <lineage>
        <taxon>Bacteria</taxon>
        <taxon>Pseudomonadati</taxon>
        <taxon>Pseudomonadota</taxon>
        <taxon>Alphaproteobacteria</taxon>
        <taxon>Hyphomicrobiales</taxon>
        <taxon>Segnochrobactraceae</taxon>
        <taxon>Pseudoxanthobacter</taxon>
    </lineage>
</organism>
<dbReference type="Gene3D" id="3.20.20.330">
    <property type="entry name" value="Homocysteine-binding-like domain"/>
    <property type="match status" value="1"/>
</dbReference>
<evidence type="ECO:0000256" key="8">
    <source>
        <dbReference type="ARBA" id="ARBA00022603"/>
    </source>
</evidence>
<dbReference type="GO" id="GO:0032259">
    <property type="term" value="P:methylation"/>
    <property type="evidence" value="ECO:0007669"/>
    <property type="project" value="UniProtKB-KW"/>
</dbReference>
<protein>
    <recommendedName>
        <fullName evidence="7">Methionine synthase</fullName>
        <ecNumber evidence="6">2.1.1.13</ecNumber>
    </recommendedName>
    <alternativeName>
        <fullName evidence="18">5-methyltetrahydrofolate--homocysteine methyltransferase</fullName>
    </alternativeName>
</protein>
<dbReference type="OrthoDB" id="9803687at2"/>
<evidence type="ECO:0000256" key="19">
    <source>
        <dbReference type="PROSITE-ProRule" id="PRU00333"/>
    </source>
</evidence>
<evidence type="ECO:0000256" key="9">
    <source>
        <dbReference type="ARBA" id="ARBA00022605"/>
    </source>
</evidence>
<dbReference type="PANTHER" id="PTHR45833:SF1">
    <property type="entry name" value="METHIONINE SYNTHASE"/>
    <property type="match status" value="1"/>
</dbReference>
<sequence>MTVRAHDAASAAKLKAQLKAIAAERILVIDGAMGTMIQGRRFDEAAFRGERFKDWDRDLKGNNDLLILTQPDAIRDIHRQYFAAGADIVETNTFSSTTIAQADYGMEALAYELNREGARLAREAADATSTADKPRFVAGAIGPTNRTASISPDVNDPGYRAVTFDDLRIAYGEAVRGLVDGGADLILIETVFDTLNAKAALFAADEVFEEKGFKLPVMVSGTITDLSGRTLSGQTPTAFWYSVRHADLFSVGLNCALGAREMRAHVDELSRVADTLISAYPNAGLPNEFGEYDESPEAMAALVGEFAEAGLVNVVGGCCGTTPAHIGAIAQAVAGKAPRKVPTLARKLRLSGLEPFDIAA</sequence>
<evidence type="ECO:0000256" key="3">
    <source>
        <dbReference type="ARBA" id="ARBA00001956"/>
    </source>
</evidence>
<dbReference type="GO" id="GO:0008705">
    <property type="term" value="F:methionine synthase activity"/>
    <property type="evidence" value="ECO:0007669"/>
    <property type="project" value="UniProtKB-EC"/>
</dbReference>
<dbReference type="Pfam" id="PF02574">
    <property type="entry name" value="S-methyl_trans"/>
    <property type="match status" value="1"/>
</dbReference>
<dbReference type="GO" id="GO:0046653">
    <property type="term" value="P:tetrahydrofolate metabolic process"/>
    <property type="evidence" value="ECO:0007669"/>
    <property type="project" value="TreeGrafter"/>
</dbReference>
<dbReference type="AlphaFoldDB" id="A0A1M7Z8L2"/>
<keyword evidence="22" id="KW-1185">Reference proteome</keyword>
<comment type="function">
    <text evidence="17">Catalyzes the transfer of a methyl group from methyl-cobalamin to homocysteine, yielding enzyme-bound cob(I)alamin and methionine. Subsequently, remethylates the cofactor using methyltetrahydrofolate.</text>
</comment>
<gene>
    <name evidence="21" type="ORF">SAMN02745172_00609</name>
</gene>
<evidence type="ECO:0000256" key="1">
    <source>
        <dbReference type="ARBA" id="ARBA00001700"/>
    </source>
</evidence>
<dbReference type="FunFam" id="3.20.20.330:FF:000001">
    <property type="entry name" value="Methionine synthase"/>
    <property type="match status" value="1"/>
</dbReference>
<dbReference type="GO" id="GO:0031419">
    <property type="term" value="F:cobalamin binding"/>
    <property type="evidence" value="ECO:0007669"/>
    <property type="project" value="UniProtKB-KW"/>
</dbReference>
<evidence type="ECO:0000256" key="14">
    <source>
        <dbReference type="ARBA" id="ARBA00022833"/>
    </source>
</evidence>
<keyword evidence="16" id="KW-0170">Cobalt</keyword>
<comment type="catalytic activity">
    <reaction evidence="1">
        <text>(6S)-5-methyl-5,6,7,8-tetrahydrofolate + L-homocysteine = (6S)-5,6,7,8-tetrahydrofolate + L-methionine</text>
        <dbReference type="Rhea" id="RHEA:11172"/>
        <dbReference type="ChEBI" id="CHEBI:18608"/>
        <dbReference type="ChEBI" id="CHEBI:57453"/>
        <dbReference type="ChEBI" id="CHEBI:57844"/>
        <dbReference type="ChEBI" id="CHEBI:58199"/>
        <dbReference type="EC" id="2.1.1.13"/>
    </reaction>
</comment>
<keyword evidence="9" id="KW-0028">Amino-acid biosynthesis</keyword>
<keyword evidence="15" id="KW-0486">Methionine biosynthesis</keyword>
<keyword evidence="12" id="KW-0949">S-adenosyl-L-methionine</keyword>
<feature type="binding site" evidence="19">
    <location>
        <position position="255"/>
    </location>
    <ligand>
        <name>Zn(2+)</name>
        <dbReference type="ChEBI" id="CHEBI:29105"/>
    </ligand>
</feature>
<name>A0A1M7Z8L2_9HYPH</name>
<dbReference type="GO" id="GO:0046872">
    <property type="term" value="F:metal ion binding"/>
    <property type="evidence" value="ECO:0007669"/>
    <property type="project" value="UniProtKB-KW"/>
</dbReference>
<keyword evidence="13 19" id="KW-0479">Metal-binding</keyword>
<keyword evidence="10" id="KW-0846">Cobalamin</keyword>
<feature type="binding site" evidence="19">
    <location>
        <position position="318"/>
    </location>
    <ligand>
        <name>Zn(2+)</name>
        <dbReference type="ChEBI" id="CHEBI:29105"/>
    </ligand>
</feature>
<dbReference type="GO" id="GO:0050667">
    <property type="term" value="P:homocysteine metabolic process"/>
    <property type="evidence" value="ECO:0007669"/>
    <property type="project" value="TreeGrafter"/>
</dbReference>
<feature type="binding site" evidence="19">
    <location>
        <position position="319"/>
    </location>
    <ligand>
        <name>Zn(2+)</name>
        <dbReference type="ChEBI" id="CHEBI:29105"/>
    </ligand>
</feature>
<comment type="pathway">
    <text evidence="4">Amino-acid biosynthesis; L-methionine biosynthesis via de novo pathway; L-methionine from L-homocysteine (MetH route): step 1/1.</text>
</comment>
<dbReference type="PANTHER" id="PTHR45833">
    <property type="entry name" value="METHIONINE SYNTHASE"/>
    <property type="match status" value="1"/>
</dbReference>
<evidence type="ECO:0000256" key="5">
    <source>
        <dbReference type="ARBA" id="ARBA00010398"/>
    </source>
</evidence>
<dbReference type="Proteomes" id="UP000186406">
    <property type="component" value="Unassembled WGS sequence"/>
</dbReference>
<evidence type="ECO:0000259" key="20">
    <source>
        <dbReference type="PROSITE" id="PS50970"/>
    </source>
</evidence>
<comment type="cofactor">
    <cofactor evidence="2 19">
        <name>Zn(2+)</name>
        <dbReference type="ChEBI" id="CHEBI:29105"/>
    </cofactor>
</comment>
<dbReference type="STRING" id="1123029.SAMN02745172_00609"/>
<dbReference type="SUPFAM" id="SSF82282">
    <property type="entry name" value="Homocysteine S-methyltransferase"/>
    <property type="match status" value="1"/>
</dbReference>
<evidence type="ECO:0000256" key="6">
    <source>
        <dbReference type="ARBA" id="ARBA00012032"/>
    </source>
</evidence>
<keyword evidence="14 19" id="KW-0862">Zinc</keyword>
<evidence type="ECO:0000313" key="22">
    <source>
        <dbReference type="Proteomes" id="UP000186406"/>
    </source>
</evidence>
<dbReference type="EMBL" id="FRXO01000001">
    <property type="protein sequence ID" value="SHO61132.1"/>
    <property type="molecule type" value="Genomic_DNA"/>
</dbReference>
<evidence type="ECO:0000256" key="7">
    <source>
        <dbReference type="ARBA" id="ARBA00013998"/>
    </source>
</evidence>
<evidence type="ECO:0000256" key="4">
    <source>
        <dbReference type="ARBA" id="ARBA00005178"/>
    </source>
</evidence>
<comment type="similarity">
    <text evidence="5">Belongs to the vitamin-B12 dependent methionine synthase family.</text>
</comment>
<evidence type="ECO:0000256" key="18">
    <source>
        <dbReference type="ARBA" id="ARBA00031040"/>
    </source>
</evidence>
<keyword evidence="11 19" id="KW-0808">Transferase</keyword>
<dbReference type="GO" id="GO:0005829">
    <property type="term" value="C:cytosol"/>
    <property type="evidence" value="ECO:0007669"/>
    <property type="project" value="TreeGrafter"/>
</dbReference>
<dbReference type="InterPro" id="IPR050554">
    <property type="entry name" value="Met_Synthase/Corrinoid"/>
</dbReference>
<evidence type="ECO:0000256" key="11">
    <source>
        <dbReference type="ARBA" id="ARBA00022679"/>
    </source>
</evidence>
<dbReference type="InterPro" id="IPR003726">
    <property type="entry name" value="HCY_dom"/>
</dbReference>
<keyword evidence="8 19" id="KW-0489">Methyltransferase</keyword>
<evidence type="ECO:0000313" key="21">
    <source>
        <dbReference type="EMBL" id="SHO61132.1"/>
    </source>
</evidence>
<evidence type="ECO:0000256" key="10">
    <source>
        <dbReference type="ARBA" id="ARBA00022628"/>
    </source>
</evidence>
<reference evidence="21 22" key="1">
    <citation type="submission" date="2016-12" db="EMBL/GenBank/DDBJ databases">
        <authorList>
            <person name="Song W.-J."/>
            <person name="Kurnit D.M."/>
        </authorList>
    </citation>
    <scope>NUCLEOTIDE SEQUENCE [LARGE SCALE GENOMIC DNA]</scope>
    <source>
        <strain evidence="21 22">DSM 19599</strain>
    </source>
</reference>
<dbReference type="InterPro" id="IPR036589">
    <property type="entry name" value="HCY_dom_sf"/>
</dbReference>
<evidence type="ECO:0000256" key="15">
    <source>
        <dbReference type="ARBA" id="ARBA00023167"/>
    </source>
</evidence>
<evidence type="ECO:0000256" key="13">
    <source>
        <dbReference type="ARBA" id="ARBA00022723"/>
    </source>
</evidence>
<evidence type="ECO:0000256" key="12">
    <source>
        <dbReference type="ARBA" id="ARBA00022691"/>
    </source>
</evidence>
<accession>A0A1M7Z8L2</accession>
<dbReference type="EC" id="2.1.1.13" evidence="6"/>
<evidence type="ECO:0000256" key="16">
    <source>
        <dbReference type="ARBA" id="ARBA00023285"/>
    </source>
</evidence>